<evidence type="ECO:0000313" key="4">
    <source>
        <dbReference type="Proteomes" id="UP000430519"/>
    </source>
</evidence>
<evidence type="ECO:0000256" key="1">
    <source>
        <dbReference type="SAM" id="MobiDB-lite"/>
    </source>
</evidence>
<name>A0A6I4YGD5_9DEIO</name>
<evidence type="ECO:0000313" key="3">
    <source>
        <dbReference type="EMBL" id="MXV18057.1"/>
    </source>
</evidence>
<comment type="caution">
    <text evidence="3">The sequence shown here is derived from an EMBL/GenBank/DDBJ whole genome shotgun (WGS) entry which is preliminary data.</text>
</comment>
<feature type="compositionally biased region" description="Polar residues" evidence="1">
    <location>
        <begin position="165"/>
        <end position="178"/>
    </location>
</feature>
<feature type="region of interest" description="Disordered" evidence="1">
    <location>
        <begin position="155"/>
        <end position="181"/>
    </location>
</feature>
<reference evidence="3 4" key="1">
    <citation type="submission" date="2019-11" db="EMBL/GenBank/DDBJ databases">
        <title>Genome sequence of Deinococcus xianganensis Y35, AI-2 producing algicidal bacterium, isolated from lake water.</title>
        <authorList>
            <person name="Li Y."/>
        </authorList>
    </citation>
    <scope>NUCLEOTIDE SEQUENCE [LARGE SCALE GENOMIC DNA]</scope>
    <source>
        <strain evidence="3 4">Y35</strain>
    </source>
</reference>
<keyword evidence="4" id="KW-1185">Reference proteome</keyword>
<gene>
    <name evidence="3" type="ORF">GLX28_00180</name>
</gene>
<feature type="signal peptide" evidence="2">
    <location>
        <begin position="1"/>
        <end position="20"/>
    </location>
</feature>
<dbReference type="AlphaFoldDB" id="A0A6I4YGD5"/>
<dbReference type="RefSeq" id="WP_160975621.1">
    <property type="nucleotide sequence ID" value="NZ_WVHK01000001.1"/>
</dbReference>
<dbReference type="EMBL" id="WVHK01000001">
    <property type="protein sequence ID" value="MXV18057.1"/>
    <property type="molecule type" value="Genomic_DNA"/>
</dbReference>
<sequence length="426" mass="44875">MRLLTFLTAAASLTLGAAHAQTLSLPLTFDSPQTWQVRFDEGIGNWTFGLTTPGAVKGRQLTGTATSRTAGNRAAAFMFTPDDLKAGRDRATGIVDGLPKLNQYALFAVEPENGQIIGSGAYTRLLCVVSGPPAPGSAPNTLTGRAYAASLNRPAQDTGVGCTATRETGTPTSFTRPATPQALGWPVLPQAGQNWTLQTRPAFSAPTAKWNVRVDTASGGAGQGQATGLSSAPAEFKYFDRSDRQYPDTLAVQIGEDSDPRAFVCLFSFASNGYTPGRTVLGRALLTDTLCELTLGSLAPGSSVGAAQPPRWLDGVNRVPKAGQTWTFSTFQLTYRLSFDRAEPDGWSGRATLTGNGTAEKLPADWTYRLTWLATGLKLDVTLGGATFSCVLPEQAQGALGGSLSGDAVLLAGGKRQQENNCRVEF</sequence>
<feature type="chain" id="PRO_5026307331" evidence="2">
    <location>
        <begin position="21"/>
        <end position="426"/>
    </location>
</feature>
<evidence type="ECO:0000256" key="2">
    <source>
        <dbReference type="SAM" id="SignalP"/>
    </source>
</evidence>
<keyword evidence="2" id="KW-0732">Signal</keyword>
<accession>A0A6I4YGD5</accession>
<protein>
    <submittedName>
        <fullName evidence="3">Uncharacterized protein</fullName>
    </submittedName>
</protein>
<dbReference type="Proteomes" id="UP000430519">
    <property type="component" value="Unassembled WGS sequence"/>
</dbReference>
<organism evidence="3 4">
    <name type="scientific">Deinococcus xianganensis</name>
    <dbReference type="NCBI Taxonomy" id="1507289"/>
    <lineage>
        <taxon>Bacteria</taxon>
        <taxon>Thermotogati</taxon>
        <taxon>Deinococcota</taxon>
        <taxon>Deinococci</taxon>
        <taxon>Deinococcales</taxon>
        <taxon>Deinococcaceae</taxon>
        <taxon>Deinococcus</taxon>
    </lineage>
</organism>
<proteinExistence type="predicted"/>